<dbReference type="Proteomes" id="UP000218113">
    <property type="component" value="Unassembled WGS sequence"/>
</dbReference>
<sequence length="348" mass="39511">MTNLTEEELQGWLAENNIKPFRAKQLYQWIYHHKVTDWEQMTNLAKSFRQKLAQSFSLERLTIVNHVTAPDGTIKFLQKLDDGRHIETVVLRHGDHDTVCISTQVGCAMNCQFCLTATMGLIRHLTPSEIVEQVLNASTFLPEGRKVRNIVYMGMGEPFHNYDNTMKSLTILLNENGMNYSWRRITVSTSGLVPEIRKFGQEKVAKANLAISLNGVTQEARKKLMPISKRYSLEELIDSCKDFPVEARKRITFEYILLEGVTDSIESAKKLVSLLHGVKSKVNLIPFNEHPDLAFKTPSDAKIKQFQQYLLDHGILATMRVSRGRGITAACGQLAVKETKKNESKKTS</sequence>
<dbReference type="EMBL" id="NVSR01000017">
    <property type="protein sequence ID" value="PCI29260.1"/>
    <property type="molecule type" value="Genomic_DNA"/>
</dbReference>
<dbReference type="GO" id="GO:0070040">
    <property type="term" value="F:rRNA (adenine(2503)-C2-)-methyltransferase activity"/>
    <property type="evidence" value="ECO:0007669"/>
    <property type="project" value="UniProtKB-UniRule"/>
</dbReference>
<keyword evidence="8 12" id="KW-0819">tRNA processing</keyword>
<dbReference type="SFLD" id="SFLDS00029">
    <property type="entry name" value="Radical_SAM"/>
    <property type="match status" value="1"/>
</dbReference>
<feature type="domain" description="Radical SAM core" evidence="13">
    <location>
        <begin position="93"/>
        <end position="328"/>
    </location>
</feature>
<feature type="binding site" evidence="12">
    <location>
        <position position="107"/>
    </location>
    <ligand>
        <name>[4Fe-4S] cluster</name>
        <dbReference type="ChEBI" id="CHEBI:49883"/>
        <note>4Fe-4S-S-AdoMet</note>
    </ligand>
</feature>
<keyword evidence="5 12" id="KW-0489">Methyltransferase</keyword>
<gene>
    <name evidence="12 14" type="primary">rlmN</name>
    <name evidence="14" type="ORF">COB67_04495</name>
</gene>
<dbReference type="InterPro" id="IPR007197">
    <property type="entry name" value="rSAM"/>
</dbReference>
<dbReference type="Gene3D" id="1.10.150.530">
    <property type="match status" value="1"/>
</dbReference>
<keyword evidence="4 12" id="KW-0698">rRNA processing</keyword>
<comment type="caution">
    <text evidence="12">Lacks conserved residue(s) required for the propagation of feature annotation.</text>
</comment>
<reference evidence="15" key="1">
    <citation type="submission" date="2017-08" db="EMBL/GenBank/DDBJ databases">
        <title>A dynamic microbial community with high functional redundancy inhabits the cold, oxic subseafloor aquifer.</title>
        <authorList>
            <person name="Tully B.J."/>
            <person name="Wheat C.G."/>
            <person name="Glazer B.T."/>
            <person name="Huber J.A."/>
        </authorList>
    </citation>
    <scope>NUCLEOTIDE SEQUENCE [LARGE SCALE GENOMIC DNA]</scope>
</reference>
<dbReference type="NCBIfam" id="TIGR00048">
    <property type="entry name" value="rRNA_mod_RlmN"/>
    <property type="match status" value="1"/>
</dbReference>
<comment type="miscellaneous">
    <text evidence="12">Reaction proceeds by a ping-pong mechanism involving intermediate methylation of a conserved cysteine residue.</text>
</comment>
<dbReference type="Pfam" id="PF04055">
    <property type="entry name" value="Radical_SAM"/>
    <property type="match status" value="1"/>
</dbReference>
<evidence type="ECO:0000256" key="12">
    <source>
        <dbReference type="HAMAP-Rule" id="MF_01849"/>
    </source>
</evidence>
<evidence type="ECO:0000256" key="11">
    <source>
        <dbReference type="ARBA" id="ARBA00023014"/>
    </source>
</evidence>
<comment type="catalytic activity">
    <reaction evidence="12">
        <text>adenosine(2503) in 23S rRNA + 2 reduced [2Fe-2S]-[ferredoxin] + 2 S-adenosyl-L-methionine = 2-methyladenosine(2503) in 23S rRNA + 5'-deoxyadenosine + L-methionine + 2 oxidized [2Fe-2S]-[ferredoxin] + S-adenosyl-L-homocysteine</text>
        <dbReference type="Rhea" id="RHEA:42916"/>
        <dbReference type="Rhea" id="RHEA-COMP:10000"/>
        <dbReference type="Rhea" id="RHEA-COMP:10001"/>
        <dbReference type="Rhea" id="RHEA-COMP:10152"/>
        <dbReference type="Rhea" id="RHEA-COMP:10282"/>
        <dbReference type="ChEBI" id="CHEBI:17319"/>
        <dbReference type="ChEBI" id="CHEBI:33737"/>
        <dbReference type="ChEBI" id="CHEBI:33738"/>
        <dbReference type="ChEBI" id="CHEBI:57844"/>
        <dbReference type="ChEBI" id="CHEBI:57856"/>
        <dbReference type="ChEBI" id="CHEBI:59789"/>
        <dbReference type="ChEBI" id="CHEBI:74411"/>
        <dbReference type="ChEBI" id="CHEBI:74497"/>
        <dbReference type="EC" id="2.1.1.192"/>
    </reaction>
</comment>
<dbReference type="EC" id="2.1.1.192" evidence="12"/>
<feature type="binding site" evidence="12">
    <location>
        <position position="188"/>
    </location>
    <ligand>
        <name>S-adenosyl-L-methionine</name>
        <dbReference type="ChEBI" id="CHEBI:59789"/>
    </ligand>
</feature>
<keyword evidence="7 12" id="KW-0949">S-adenosyl-L-methionine</keyword>
<keyword evidence="10 12" id="KW-0408">Iron</keyword>
<evidence type="ECO:0000259" key="13">
    <source>
        <dbReference type="PROSITE" id="PS51918"/>
    </source>
</evidence>
<feature type="binding site" evidence="12">
    <location>
        <position position="288"/>
    </location>
    <ligand>
        <name>S-adenosyl-L-methionine</name>
        <dbReference type="ChEBI" id="CHEBI:59789"/>
    </ligand>
</feature>
<organism evidence="14 15">
    <name type="scientific">SAR324 cluster bacterium</name>
    <dbReference type="NCBI Taxonomy" id="2024889"/>
    <lineage>
        <taxon>Bacteria</taxon>
        <taxon>Deltaproteobacteria</taxon>
        <taxon>SAR324 cluster</taxon>
    </lineage>
</organism>
<evidence type="ECO:0000256" key="2">
    <source>
        <dbReference type="ARBA" id="ARBA00022485"/>
    </source>
</evidence>
<feature type="active site" description="Proton acceptor" evidence="12">
    <location>
        <position position="87"/>
    </location>
</feature>
<keyword evidence="2 12" id="KW-0004">4Fe-4S</keyword>
<feature type="binding site" evidence="12">
    <location>
        <begin position="212"/>
        <end position="214"/>
    </location>
    <ligand>
        <name>S-adenosyl-L-methionine</name>
        <dbReference type="ChEBI" id="CHEBI:59789"/>
    </ligand>
</feature>
<comment type="subcellular location">
    <subcellularLocation>
        <location evidence="1 12">Cytoplasm</location>
    </subcellularLocation>
</comment>
<dbReference type="GO" id="GO:0002935">
    <property type="term" value="F:tRNA (adenine(37)-C2)-methyltransferase activity"/>
    <property type="evidence" value="ECO:0007669"/>
    <property type="project" value="UniProtKB-UniRule"/>
</dbReference>
<evidence type="ECO:0000256" key="4">
    <source>
        <dbReference type="ARBA" id="ARBA00022552"/>
    </source>
</evidence>
<dbReference type="InterPro" id="IPR058240">
    <property type="entry name" value="rSAM_sf"/>
</dbReference>
<dbReference type="FunFam" id="3.20.20.70:FF:000014">
    <property type="entry name" value="Probable dual-specificity RNA methyltransferase RlmN"/>
    <property type="match status" value="1"/>
</dbReference>
<evidence type="ECO:0000256" key="7">
    <source>
        <dbReference type="ARBA" id="ARBA00022691"/>
    </source>
</evidence>
<dbReference type="GO" id="GO:0070475">
    <property type="term" value="P:rRNA base methylation"/>
    <property type="evidence" value="ECO:0007669"/>
    <property type="project" value="UniProtKB-UniRule"/>
</dbReference>
<dbReference type="GO" id="GO:0051539">
    <property type="term" value="F:4 iron, 4 sulfur cluster binding"/>
    <property type="evidence" value="ECO:0007669"/>
    <property type="project" value="UniProtKB-UniRule"/>
</dbReference>
<comment type="caution">
    <text evidence="14">The sequence shown here is derived from an EMBL/GenBank/DDBJ whole genome shotgun (WGS) entry which is preliminary data.</text>
</comment>
<dbReference type="SFLD" id="SFLDF00275">
    <property type="entry name" value="adenosine_C2_methyltransferase"/>
    <property type="match status" value="1"/>
</dbReference>
<proteinExistence type="inferred from homology"/>
<comment type="catalytic activity">
    <reaction evidence="12">
        <text>adenosine(37) in tRNA + 2 reduced [2Fe-2S]-[ferredoxin] + 2 S-adenosyl-L-methionine = 2-methyladenosine(37) in tRNA + 5'-deoxyadenosine + L-methionine + 2 oxidized [2Fe-2S]-[ferredoxin] + S-adenosyl-L-homocysteine</text>
        <dbReference type="Rhea" id="RHEA:43332"/>
        <dbReference type="Rhea" id="RHEA-COMP:10000"/>
        <dbReference type="Rhea" id="RHEA-COMP:10001"/>
        <dbReference type="Rhea" id="RHEA-COMP:10162"/>
        <dbReference type="Rhea" id="RHEA-COMP:10485"/>
        <dbReference type="ChEBI" id="CHEBI:17319"/>
        <dbReference type="ChEBI" id="CHEBI:33737"/>
        <dbReference type="ChEBI" id="CHEBI:33738"/>
        <dbReference type="ChEBI" id="CHEBI:57844"/>
        <dbReference type="ChEBI" id="CHEBI:57856"/>
        <dbReference type="ChEBI" id="CHEBI:59789"/>
        <dbReference type="ChEBI" id="CHEBI:74411"/>
        <dbReference type="ChEBI" id="CHEBI:74497"/>
        <dbReference type="EC" id="2.1.1.192"/>
    </reaction>
</comment>
<evidence type="ECO:0000256" key="3">
    <source>
        <dbReference type="ARBA" id="ARBA00022490"/>
    </source>
</evidence>
<dbReference type="SFLD" id="SFLDG01062">
    <property type="entry name" value="methyltransferase_(Class_A)"/>
    <property type="match status" value="1"/>
</dbReference>
<feature type="binding site" evidence="12">
    <location>
        <position position="111"/>
    </location>
    <ligand>
        <name>[4Fe-4S] cluster</name>
        <dbReference type="ChEBI" id="CHEBI:49883"/>
        <note>4Fe-4S-S-AdoMet</note>
    </ligand>
</feature>
<keyword evidence="3 12" id="KW-0963">Cytoplasm</keyword>
<dbReference type="InterPro" id="IPR040072">
    <property type="entry name" value="Methyltransferase_A"/>
</dbReference>
<dbReference type="PIRSF" id="PIRSF006004">
    <property type="entry name" value="CHP00048"/>
    <property type="match status" value="1"/>
</dbReference>
<evidence type="ECO:0000256" key="8">
    <source>
        <dbReference type="ARBA" id="ARBA00022694"/>
    </source>
</evidence>
<keyword evidence="9 12" id="KW-0479">Metal-binding</keyword>
<dbReference type="CDD" id="cd01335">
    <property type="entry name" value="Radical_SAM"/>
    <property type="match status" value="1"/>
</dbReference>
<dbReference type="HAMAP" id="MF_01849">
    <property type="entry name" value="RNA_methyltr_RlmN"/>
    <property type="match status" value="1"/>
</dbReference>
<dbReference type="SUPFAM" id="SSF102114">
    <property type="entry name" value="Radical SAM enzymes"/>
    <property type="match status" value="1"/>
</dbReference>
<keyword evidence="6 12" id="KW-0808">Transferase</keyword>
<dbReference type="GO" id="GO:0030488">
    <property type="term" value="P:tRNA methylation"/>
    <property type="evidence" value="ECO:0007669"/>
    <property type="project" value="UniProtKB-UniRule"/>
</dbReference>
<dbReference type="InterPro" id="IPR048641">
    <property type="entry name" value="RlmN_N"/>
</dbReference>
<evidence type="ECO:0000256" key="10">
    <source>
        <dbReference type="ARBA" id="ARBA00023004"/>
    </source>
</evidence>
<dbReference type="PANTHER" id="PTHR30544">
    <property type="entry name" value="23S RRNA METHYLTRANSFERASE"/>
    <property type="match status" value="1"/>
</dbReference>
<dbReference type="GO" id="GO:0000049">
    <property type="term" value="F:tRNA binding"/>
    <property type="evidence" value="ECO:0007669"/>
    <property type="project" value="UniProtKB-UniRule"/>
</dbReference>
<evidence type="ECO:0000313" key="14">
    <source>
        <dbReference type="EMBL" id="PCI29260.1"/>
    </source>
</evidence>
<keyword evidence="11 12" id="KW-0411">Iron-sulfur</keyword>
<comment type="similarity">
    <text evidence="12">Belongs to the radical SAM superfamily. RlmN family.</text>
</comment>
<dbReference type="PANTHER" id="PTHR30544:SF5">
    <property type="entry name" value="RADICAL SAM CORE DOMAIN-CONTAINING PROTEIN"/>
    <property type="match status" value="1"/>
</dbReference>
<keyword evidence="12" id="KW-1015">Disulfide bond</keyword>
<dbReference type="InterPro" id="IPR004383">
    <property type="entry name" value="rRNA_lsu_MTrfase_RlmN/Cfr"/>
</dbReference>
<dbReference type="InterPro" id="IPR027492">
    <property type="entry name" value="RNA_MTrfase_RlmN"/>
</dbReference>
<feature type="active site" description="S-methylcysteine intermediate" evidence="12">
    <location>
        <position position="331"/>
    </location>
</feature>
<dbReference type="Gene3D" id="3.20.20.70">
    <property type="entry name" value="Aldolase class I"/>
    <property type="match status" value="1"/>
</dbReference>
<comment type="cofactor">
    <cofactor evidence="12">
        <name>[4Fe-4S] cluster</name>
        <dbReference type="ChEBI" id="CHEBI:49883"/>
    </cofactor>
    <text evidence="12">Binds 1 [4Fe-4S] cluster. The cluster is coordinated with 3 cysteines and an exchangeable S-adenosyl-L-methionine.</text>
</comment>
<dbReference type="InterPro" id="IPR013785">
    <property type="entry name" value="Aldolase_TIM"/>
</dbReference>
<dbReference type="Pfam" id="PF21016">
    <property type="entry name" value="RlmN_N"/>
    <property type="match status" value="1"/>
</dbReference>
<dbReference type="PROSITE" id="PS51918">
    <property type="entry name" value="RADICAL_SAM"/>
    <property type="match status" value="1"/>
</dbReference>
<evidence type="ECO:0000256" key="6">
    <source>
        <dbReference type="ARBA" id="ARBA00022679"/>
    </source>
</evidence>
<evidence type="ECO:0000256" key="5">
    <source>
        <dbReference type="ARBA" id="ARBA00022603"/>
    </source>
</evidence>
<dbReference type="AlphaFoldDB" id="A0A2A4T6I9"/>
<dbReference type="GO" id="GO:0019843">
    <property type="term" value="F:rRNA binding"/>
    <property type="evidence" value="ECO:0007669"/>
    <property type="project" value="UniProtKB-UniRule"/>
</dbReference>
<dbReference type="GO" id="GO:0046872">
    <property type="term" value="F:metal ion binding"/>
    <property type="evidence" value="ECO:0007669"/>
    <property type="project" value="UniProtKB-KW"/>
</dbReference>
<comment type="function">
    <text evidence="12">Specifically methylates position 2 of adenine 2503 in 23S rRNA and position 2 of adenine 37 in tRNAs.</text>
</comment>
<name>A0A2A4T6I9_9DELT</name>
<feature type="binding site" evidence="12">
    <location>
        <begin position="156"/>
        <end position="157"/>
    </location>
    <ligand>
        <name>S-adenosyl-L-methionine</name>
        <dbReference type="ChEBI" id="CHEBI:59789"/>
    </ligand>
</feature>
<feature type="binding site" evidence="12">
    <location>
        <position position="114"/>
    </location>
    <ligand>
        <name>[4Fe-4S] cluster</name>
        <dbReference type="ChEBI" id="CHEBI:49883"/>
        <note>4Fe-4S-S-AdoMet</note>
    </ligand>
</feature>
<evidence type="ECO:0000313" key="15">
    <source>
        <dbReference type="Proteomes" id="UP000218113"/>
    </source>
</evidence>
<protein>
    <recommendedName>
        <fullName evidence="12">Probable dual-specificity RNA methyltransferase RlmN</fullName>
        <ecNumber evidence="12">2.1.1.192</ecNumber>
    </recommendedName>
    <alternativeName>
        <fullName evidence="12">23S rRNA (adenine(2503)-C(2))-methyltransferase</fullName>
    </alternativeName>
    <alternativeName>
        <fullName evidence="12">23S rRNA m2A2503 methyltransferase</fullName>
    </alternativeName>
    <alternativeName>
        <fullName evidence="12">Ribosomal RNA large subunit methyltransferase N</fullName>
    </alternativeName>
    <alternativeName>
        <fullName evidence="12">tRNA (adenine(37)-C(2))-methyltransferase</fullName>
    </alternativeName>
    <alternativeName>
        <fullName evidence="12">tRNA m2A37 methyltransferase</fullName>
    </alternativeName>
</protein>
<accession>A0A2A4T6I9</accession>
<evidence type="ECO:0000256" key="9">
    <source>
        <dbReference type="ARBA" id="ARBA00022723"/>
    </source>
</evidence>
<dbReference type="GO" id="GO:0005737">
    <property type="term" value="C:cytoplasm"/>
    <property type="evidence" value="ECO:0007669"/>
    <property type="project" value="UniProtKB-SubCell"/>
</dbReference>
<evidence type="ECO:0000256" key="1">
    <source>
        <dbReference type="ARBA" id="ARBA00004496"/>
    </source>
</evidence>